<dbReference type="GO" id="GO:0005886">
    <property type="term" value="C:plasma membrane"/>
    <property type="evidence" value="ECO:0007669"/>
    <property type="project" value="TreeGrafter"/>
</dbReference>
<sequence length="400" mass="43014">MLEEESGEGRDRLVSVLTTPDFLVKVVPQGSSGAPEGIDWQPVEAKALAHYAGALDGRSLSLLWEPVTTIGASPLFERTLARGHLFFRIGLSSGDTLSIETREPILVNRYGVPTGLAAGTFGSLIALVALIVMYRQTRPLRRLAAAVDSVDFGGEPVVLPDARRSAPEIRAVILAFDRLQSRLSAMLTARLALIGGISHDVRTFATRLRLRVDAIPSEVERERAIADISDMIRLLDDALVASRAGAGVLGQEMVEFAEIVEKEVEARRIEGGRADLRVGASARDALVLGDRLALRRVVANLIDNALKYGHAAHAMVAIDDEWLALSVADEGKGIPPEQRALMLEPFARMETSRNRRTGGAGLGLAIARSLAEAHGGRIEIGTAPKGGALLTLWLPLFRPE</sequence>
<dbReference type="InterPro" id="IPR003660">
    <property type="entry name" value="HAMP_dom"/>
</dbReference>
<keyword evidence="9" id="KW-0812">Transmembrane</keyword>
<feature type="domain" description="Histidine kinase" evidence="10">
    <location>
        <begin position="196"/>
        <end position="398"/>
    </location>
</feature>
<dbReference type="PRINTS" id="PR00344">
    <property type="entry name" value="BCTRLSENSOR"/>
</dbReference>
<reference evidence="12 13" key="1">
    <citation type="submission" date="2019-03" db="EMBL/GenBank/DDBJ databases">
        <title>Jiella endophytica sp. nov., a novel endophytic bacterium isolated from root of Ficus microcarpa Linn. f.</title>
        <authorList>
            <person name="Tuo L."/>
        </authorList>
    </citation>
    <scope>NUCLEOTIDE SEQUENCE [LARGE SCALE GENOMIC DNA]</scope>
    <source>
        <strain evidence="12 13">CBS5Q-3</strain>
    </source>
</reference>
<dbReference type="Pfam" id="PF02518">
    <property type="entry name" value="HATPase_c"/>
    <property type="match status" value="1"/>
</dbReference>
<dbReference type="InterPro" id="IPR004358">
    <property type="entry name" value="Sig_transdc_His_kin-like_C"/>
</dbReference>
<keyword evidence="9" id="KW-1133">Transmembrane helix</keyword>
<accession>A0A4Y8RI13</accession>
<evidence type="ECO:0000256" key="5">
    <source>
        <dbReference type="ARBA" id="ARBA00022679"/>
    </source>
</evidence>
<dbReference type="InterPro" id="IPR050980">
    <property type="entry name" value="2C_sensor_his_kinase"/>
</dbReference>
<dbReference type="InterPro" id="IPR036890">
    <property type="entry name" value="HATPase_C_sf"/>
</dbReference>
<dbReference type="SUPFAM" id="SSF55874">
    <property type="entry name" value="ATPase domain of HSP90 chaperone/DNA topoisomerase II/histidine kinase"/>
    <property type="match status" value="1"/>
</dbReference>
<keyword evidence="5" id="KW-0808">Transferase</keyword>
<dbReference type="Gene3D" id="3.30.565.10">
    <property type="entry name" value="Histidine kinase-like ATPase, C-terminal domain"/>
    <property type="match status" value="1"/>
</dbReference>
<dbReference type="AlphaFoldDB" id="A0A4Y8RI13"/>
<dbReference type="PROSITE" id="PS50885">
    <property type="entry name" value="HAMP"/>
    <property type="match status" value="1"/>
</dbReference>
<evidence type="ECO:0000313" key="13">
    <source>
        <dbReference type="Proteomes" id="UP000298179"/>
    </source>
</evidence>
<dbReference type="Gene3D" id="1.10.287.130">
    <property type="match status" value="1"/>
</dbReference>
<evidence type="ECO:0000256" key="7">
    <source>
        <dbReference type="ARBA" id="ARBA00022777"/>
    </source>
</evidence>
<evidence type="ECO:0000256" key="4">
    <source>
        <dbReference type="ARBA" id="ARBA00022553"/>
    </source>
</evidence>
<dbReference type="EMBL" id="SOZD01000004">
    <property type="protein sequence ID" value="TFF22121.1"/>
    <property type="molecule type" value="Genomic_DNA"/>
</dbReference>
<evidence type="ECO:0000256" key="2">
    <source>
        <dbReference type="ARBA" id="ARBA00004370"/>
    </source>
</evidence>
<dbReference type="Proteomes" id="UP000298179">
    <property type="component" value="Unassembled WGS sequence"/>
</dbReference>
<organism evidence="12 13">
    <name type="scientific">Jiella endophytica</name>
    <dbReference type="NCBI Taxonomy" id="2558362"/>
    <lineage>
        <taxon>Bacteria</taxon>
        <taxon>Pseudomonadati</taxon>
        <taxon>Pseudomonadota</taxon>
        <taxon>Alphaproteobacteria</taxon>
        <taxon>Hyphomicrobiales</taxon>
        <taxon>Aurantimonadaceae</taxon>
        <taxon>Jiella</taxon>
    </lineage>
</organism>
<dbReference type="OrthoDB" id="9804645at2"/>
<keyword evidence="13" id="KW-1185">Reference proteome</keyword>
<evidence type="ECO:0000256" key="6">
    <source>
        <dbReference type="ARBA" id="ARBA00022741"/>
    </source>
</evidence>
<keyword evidence="9" id="KW-0472">Membrane</keyword>
<name>A0A4Y8RI13_9HYPH</name>
<dbReference type="EC" id="2.7.13.3" evidence="3"/>
<evidence type="ECO:0000256" key="8">
    <source>
        <dbReference type="ARBA" id="ARBA00022840"/>
    </source>
</evidence>
<dbReference type="SMART" id="SM00387">
    <property type="entry name" value="HATPase_c"/>
    <property type="match status" value="1"/>
</dbReference>
<dbReference type="PROSITE" id="PS50109">
    <property type="entry name" value="HIS_KIN"/>
    <property type="match status" value="1"/>
</dbReference>
<dbReference type="PANTHER" id="PTHR44936">
    <property type="entry name" value="SENSOR PROTEIN CREC"/>
    <property type="match status" value="1"/>
</dbReference>
<evidence type="ECO:0000256" key="9">
    <source>
        <dbReference type="SAM" id="Phobius"/>
    </source>
</evidence>
<evidence type="ECO:0000256" key="1">
    <source>
        <dbReference type="ARBA" id="ARBA00000085"/>
    </source>
</evidence>
<dbReference type="InterPro" id="IPR005467">
    <property type="entry name" value="His_kinase_dom"/>
</dbReference>
<keyword evidence="7" id="KW-0418">Kinase</keyword>
<protein>
    <recommendedName>
        <fullName evidence="3">histidine kinase</fullName>
        <ecNumber evidence="3">2.7.13.3</ecNumber>
    </recommendedName>
</protein>
<evidence type="ECO:0000259" key="10">
    <source>
        <dbReference type="PROSITE" id="PS50109"/>
    </source>
</evidence>
<comment type="caution">
    <text evidence="12">The sequence shown here is derived from an EMBL/GenBank/DDBJ whole genome shotgun (WGS) entry which is preliminary data.</text>
</comment>
<dbReference type="GO" id="GO:0005524">
    <property type="term" value="F:ATP binding"/>
    <property type="evidence" value="ECO:0007669"/>
    <property type="project" value="UniProtKB-KW"/>
</dbReference>
<dbReference type="PANTHER" id="PTHR44936:SF10">
    <property type="entry name" value="SENSOR PROTEIN RSTB"/>
    <property type="match status" value="1"/>
</dbReference>
<keyword evidence="8" id="KW-0067">ATP-binding</keyword>
<dbReference type="GO" id="GO:0000155">
    <property type="term" value="F:phosphorelay sensor kinase activity"/>
    <property type="evidence" value="ECO:0007669"/>
    <property type="project" value="TreeGrafter"/>
</dbReference>
<proteinExistence type="predicted"/>
<feature type="domain" description="HAMP" evidence="11">
    <location>
        <begin position="134"/>
        <end position="188"/>
    </location>
</feature>
<evidence type="ECO:0000313" key="12">
    <source>
        <dbReference type="EMBL" id="TFF22121.1"/>
    </source>
</evidence>
<evidence type="ECO:0000256" key="3">
    <source>
        <dbReference type="ARBA" id="ARBA00012438"/>
    </source>
</evidence>
<dbReference type="InterPro" id="IPR003594">
    <property type="entry name" value="HATPase_dom"/>
</dbReference>
<dbReference type="CDD" id="cd00075">
    <property type="entry name" value="HATPase"/>
    <property type="match status" value="1"/>
</dbReference>
<keyword evidence="4" id="KW-0597">Phosphoprotein</keyword>
<gene>
    <name evidence="12" type="ORF">E3C22_13700</name>
</gene>
<comment type="catalytic activity">
    <reaction evidence="1">
        <text>ATP + protein L-histidine = ADP + protein N-phospho-L-histidine.</text>
        <dbReference type="EC" id="2.7.13.3"/>
    </reaction>
</comment>
<keyword evidence="6" id="KW-0547">Nucleotide-binding</keyword>
<evidence type="ECO:0000259" key="11">
    <source>
        <dbReference type="PROSITE" id="PS50885"/>
    </source>
</evidence>
<feature type="transmembrane region" description="Helical" evidence="9">
    <location>
        <begin position="116"/>
        <end position="134"/>
    </location>
</feature>
<comment type="subcellular location">
    <subcellularLocation>
        <location evidence="2">Membrane</location>
    </subcellularLocation>
</comment>